<dbReference type="PANTHER" id="PTHR47331">
    <property type="entry name" value="PHD-TYPE DOMAIN-CONTAINING PROTEIN"/>
    <property type="match status" value="1"/>
</dbReference>
<accession>A0ABM1XQI6</accession>
<dbReference type="Gene3D" id="3.30.420.10">
    <property type="entry name" value="Ribonuclease H-like superfamily/Ribonuclease H"/>
    <property type="match status" value="1"/>
</dbReference>
<dbReference type="PANTHER" id="PTHR47331:SF5">
    <property type="entry name" value="RIBONUCLEASE H"/>
    <property type="match status" value="1"/>
</dbReference>
<dbReference type="PROSITE" id="PS50994">
    <property type="entry name" value="INTEGRASE"/>
    <property type="match status" value="1"/>
</dbReference>
<dbReference type="SUPFAM" id="SSF53098">
    <property type="entry name" value="Ribonuclease H-like"/>
    <property type="match status" value="1"/>
</dbReference>
<dbReference type="CDD" id="cd01644">
    <property type="entry name" value="RT_pepA17"/>
    <property type="match status" value="1"/>
</dbReference>
<sequence length="1809" mass="204267">MTSELKDLLKQERQLRNTVDGVRKFIAKYKPEKHLDQVEARLDMLEIAMKRFYVVRRRIDVLLEEADEKQVSESKEDPDEKANTLADLIEKRQTESFELVEMVEDTYCELKAKLRKLSATADPPAATGQQAAPAASSAISRVKLPEIRLPSFGGRIREWVTYHDMFRSLIHRNDQLTEMDKFSYLRSSLTGEALQGISSIEMTAANYPIAWDSLQERYENKKLIVKAHLDALFSVESMKRESYEALSHVINEFDRNLQQLTKIGEDTTGWSTILAYMVCSRLDTTTLRQWESHHSSTDVPGYEDLMEFLRKQASVLQSLSSSKPSQQIESKKPRYTVSHATSQSPRNCPFCGESQHSAFRCQKFLKMKVQERYEKVKRSGLCLNCFSSSHMVRYCTSGTCRNCHQRHHTLLHIGSTNSGAASPPAATGSSVPLVQNRPQKANNQNTQAQNQTIPTQNPGSLTNSHPIASTSSHQPHSHPSHATDRTLVTQTNSLPSSAPSPTRQVLLSTAMVIVTDRNGNSKIARALLDSCSEYCFATSKFCQGLRLAGADSHLAVSGIGGSVVRSSKMVEADISPRFPSISSYTETVQLHVLPKLTATLPVDRVDAGSLLVPENIVLADPGFHEPGPVDLIIGAEFYFDLLKEGRKKMSDDGPTFQETVFGWVVSGRIPGQVEEVSRAMAYLCSTVDLRELLTKFWELESCYHKSTLSVEESTCEEIFQRTTVRNEDGRFVVTLPKKQYVIDQLGDSKTTALRRFYGLERRFEMNNTLKALYCDFIQEYLAMGHMREVSAENCERPSYYLPHHAVLKPESTTTKLRVVFDASCRTSTGVSLNDGLMVGPVVQDDLLSIILRFRFHRFVVVADIAKMYRMVNVCQADQPLQRILWRSSTSDPVKAYQLTTVTYGTSSAPYLATKCLQQLAADAEATHGKAATTIRKGFYVDDLLTGTDDVEEGKALVIEILDLMNSAGFTLRKWSSNCAEILSSIPEELRDERATLELDSSSSPVKTLGLIWEPGTDMFRYAVPQWNPQTPITKRIVLSDAARIFDPLGLIGPVVVQAKIFLQSLWKQSCDWDDPLPEEFQNYWLEFRRNTIALESLKIPRWTCYTQGLLSVEIHGFCDASEAAYGACLYLRCVSNSGEISVRLITSKSRVAPLEDLTRKKKRQSIPRLELSSALLLSHLYEKATGSLQLPHQSFFWTDSMIVKCWLSSLPSRWQVFVGNRVSEIQHITKEGEWNHVAGVENPADILSRGTTAAQIQYQPSWFEGPIWLRQDRSTWPKPSSTQPPIDSALLEERSTISLPSRVTPPNELFSLRSSLTDLIRLVAWLRRFVHNSSPRNRSTRQEGRLSLRELDDSLTHLVRISQKESFPEEFADLTRSRQLKSSSKLSLLNPVVIDGTLRVGGRLANAPISEFRKHPMILHHQHPLAALVTRHYHLKLCHAGQQLLIASVREKFWPTNARNLARKICHQCVDCFRSKPKVQEQLMADLPAVRVNPSAVFWKVGVDLCGPFYIKYPIRRSPAVKSYVAIFVCLATKAVHMEIVADLSTQAFLSAFRRFVACRGKPHTVMCDNATNFVGANRELEDLRRQFLDQQFQRTITRSAEDDGIRFEFIPARSPNFGGLWEAAVKSFKGHFRTTIGTRQLSYDELNTIVQQVAAILNSRPLTPLSNDPDDFSALTPGHFLIGRPLTAVPEPDLQGIPENRLAVWQRSQEFVQRLWKTWKTHYLSDLHNRTKWTKQRDNVKIGTMVLVKEDNLPPQRWQLGRVVEIFPGSDGNVRVVTVRTKDGSFKRGISKICVLPIRDNASTSEEF</sequence>
<reference evidence="3" key="2">
    <citation type="submission" date="2025-05" db="UniProtKB">
        <authorList>
            <consortium name="EnsemblMetazoa"/>
        </authorList>
    </citation>
    <scope>IDENTIFICATION</scope>
    <source>
        <strain evidence="3">Foshan</strain>
    </source>
</reference>
<dbReference type="Gene3D" id="3.10.10.10">
    <property type="entry name" value="HIV Type 1 Reverse Transcriptase, subunit A, domain 1"/>
    <property type="match status" value="1"/>
</dbReference>
<dbReference type="Pfam" id="PF18701">
    <property type="entry name" value="DUF5641"/>
    <property type="match status" value="1"/>
</dbReference>
<dbReference type="InterPro" id="IPR036397">
    <property type="entry name" value="RNaseH_sf"/>
</dbReference>
<organism evidence="3 4">
    <name type="scientific">Aedes albopictus</name>
    <name type="common">Asian tiger mosquito</name>
    <name type="synonym">Stegomyia albopicta</name>
    <dbReference type="NCBI Taxonomy" id="7160"/>
    <lineage>
        <taxon>Eukaryota</taxon>
        <taxon>Metazoa</taxon>
        <taxon>Ecdysozoa</taxon>
        <taxon>Arthropoda</taxon>
        <taxon>Hexapoda</taxon>
        <taxon>Insecta</taxon>
        <taxon>Pterygota</taxon>
        <taxon>Neoptera</taxon>
        <taxon>Endopterygota</taxon>
        <taxon>Diptera</taxon>
        <taxon>Nematocera</taxon>
        <taxon>Culicoidea</taxon>
        <taxon>Culicidae</taxon>
        <taxon>Culicinae</taxon>
        <taxon>Aedini</taxon>
        <taxon>Aedes</taxon>
        <taxon>Stegomyia</taxon>
    </lineage>
</organism>
<dbReference type="InterPro" id="IPR043502">
    <property type="entry name" value="DNA/RNA_pol_sf"/>
</dbReference>
<dbReference type="SUPFAM" id="SSF56672">
    <property type="entry name" value="DNA/RNA polymerases"/>
    <property type="match status" value="1"/>
</dbReference>
<feature type="compositionally biased region" description="Low complexity" evidence="1">
    <location>
        <begin position="414"/>
        <end position="430"/>
    </location>
</feature>
<dbReference type="InterPro" id="IPR043128">
    <property type="entry name" value="Rev_trsase/Diguanyl_cyclase"/>
</dbReference>
<feature type="region of interest" description="Disordered" evidence="1">
    <location>
        <begin position="320"/>
        <end position="343"/>
    </location>
</feature>
<dbReference type="InterPro" id="IPR001584">
    <property type="entry name" value="Integrase_cat-core"/>
</dbReference>
<dbReference type="InterPro" id="IPR040676">
    <property type="entry name" value="DUF5641"/>
</dbReference>
<feature type="region of interest" description="Disordered" evidence="1">
    <location>
        <begin position="414"/>
        <end position="483"/>
    </location>
</feature>
<dbReference type="Pfam" id="PF05380">
    <property type="entry name" value="Peptidase_A17"/>
    <property type="match status" value="1"/>
</dbReference>
<dbReference type="InterPro" id="IPR012337">
    <property type="entry name" value="RNaseH-like_sf"/>
</dbReference>
<evidence type="ECO:0000256" key="1">
    <source>
        <dbReference type="SAM" id="MobiDB-lite"/>
    </source>
</evidence>
<dbReference type="RefSeq" id="XP_062700058.1">
    <property type="nucleotide sequence ID" value="XM_062844074.1"/>
</dbReference>
<reference evidence="4" key="1">
    <citation type="journal article" date="2015" name="Proc. Natl. Acad. Sci. U.S.A.">
        <title>Genome sequence of the Asian Tiger mosquito, Aedes albopictus, reveals insights into its biology, genetics, and evolution.</title>
        <authorList>
            <person name="Chen X.G."/>
            <person name="Jiang X."/>
            <person name="Gu J."/>
            <person name="Xu M."/>
            <person name="Wu Y."/>
            <person name="Deng Y."/>
            <person name="Zhang C."/>
            <person name="Bonizzoni M."/>
            <person name="Dermauw W."/>
            <person name="Vontas J."/>
            <person name="Armbruster P."/>
            <person name="Huang X."/>
            <person name="Yang Y."/>
            <person name="Zhang H."/>
            <person name="He W."/>
            <person name="Peng H."/>
            <person name="Liu Y."/>
            <person name="Wu K."/>
            <person name="Chen J."/>
            <person name="Lirakis M."/>
            <person name="Topalis P."/>
            <person name="Van Leeuwen T."/>
            <person name="Hall A.B."/>
            <person name="Jiang X."/>
            <person name="Thorpe C."/>
            <person name="Mueller R.L."/>
            <person name="Sun C."/>
            <person name="Waterhouse R.M."/>
            <person name="Yan G."/>
            <person name="Tu Z.J."/>
            <person name="Fang X."/>
            <person name="James A.A."/>
        </authorList>
    </citation>
    <scope>NUCLEOTIDE SEQUENCE [LARGE SCALE GENOMIC DNA]</scope>
    <source>
        <strain evidence="4">Foshan</strain>
    </source>
</reference>
<dbReference type="Gene3D" id="3.30.70.270">
    <property type="match status" value="1"/>
</dbReference>
<dbReference type="Proteomes" id="UP000069940">
    <property type="component" value="Unassembled WGS sequence"/>
</dbReference>
<evidence type="ECO:0000313" key="4">
    <source>
        <dbReference type="Proteomes" id="UP000069940"/>
    </source>
</evidence>
<proteinExistence type="predicted"/>
<feature type="compositionally biased region" description="Low complexity" evidence="1">
    <location>
        <begin position="438"/>
        <end position="458"/>
    </location>
</feature>
<evidence type="ECO:0000259" key="2">
    <source>
        <dbReference type="PROSITE" id="PS50994"/>
    </source>
</evidence>
<evidence type="ECO:0000313" key="3">
    <source>
        <dbReference type="EnsemblMetazoa" id="AALFPA23_001890.P39090"/>
    </source>
</evidence>
<keyword evidence="4" id="KW-1185">Reference proteome</keyword>
<dbReference type="EnsemblMetazoa" id="AALFPA23_001890.R39090">
    <property type="protein sequence ID" value="AALFPA23_001890.P39090"/>
    <property type="gene ID" value="AALFPA23_001890"/>
</dbReference>
<name>A0ABM1XQI6_AEDAL</name>
<dbReference type="InterPro" id="IPR005312">
    <property type="entry name" value="DUF1759"/>
</dbReference>
<dbReference type="InterPro" id="IPR041588">
    <property type="entry name" value="Integrase_H2C2"/>
</dbReference>
<dbReference type="InterPro" id="IPR008042">
    <property type="entry name" value="Retrotrans_Pao"/>
</dbReference>
<dbReference type="Pfam" id="PF03564">
    <property type="entry name" value="DUF1759"/>
    <property type="match status" value="1"/>
</dbReference>
<feature type="domain" description="Integrase catalytic" evidence="2">
    <location>
        <begin position="1490"/>
        <end position="1686"/>
    </location>
</feature>
<dbReference type="Pfam" id="PF17921">
    <property type="entry name" value="Integrase_H2C2"/>
    <property type="match status" value="1"/>
</dbReference>
<dbReference type="GeneID" id="134284793"/>
<protein>
    <recommendedName>
        <fullName evidence="2">Integrase catalytic domain-containing protein</fullName>
    </recommendedName>
</protein>